<dbReference type="Proteomes" id="UP001164472">
    <property type="component" value="Chromosome"/>
</dbReference>
<dbReference type="EMBL" id="CP101527">
    <property type="protein sequence ID" value="UZW74115.1"/>
    <property type="molecule type" value="Genomic_DNA"/>
</dbReference>
<evidence type="ECO:0000256" key="14">
    <source>
        <dbReference type="ARBA" id="ARBA00049244"/>
    </source>
</evidence>
<dbReference type="HAMAP" id="MF_01113">
    <property type="entry name" value="DNApol_IV"/>
    <property type="match status" value="1"/>
</dbReference>
<dbReference type="InterPro" id="IPR022880">
    <property type="entry name" value="DNApol_IV"/>
</dbReference>
<feature type="binding site" evidence="15">
    <location>
        <position position="103"/>
    </location>
    <ligand>
        <name>Mg(2+)</name>
        <dbReference type="ChEBI" id="CHEBI:18420"/>
    </ligand>
</feature>
<keyword evidence="7 15" id="KW-0235">DNA replication</keyword>
<dbReference type="InterPro" id="IPR043128">
    <property type="entry name" value="Rev_trsase/Diguanyl_cyclase"/>
</dbReference>
<dbReference type="InterPro" id="IPR043502">
    <property type="entry name" value="DNA/RNA_pol_sf"/>
</dbReference>
<dbReference type="GO" id="GO:0009432">
    <property type="term" value="P:SOS response"/>
    <property type="evidence" value="ECO:0007669"/>
    <property type="project" value="TreeGrafter"/>
</dbReference>
<dbReference type="RefSeq" id="WP_251811284.1">
    <property type="nucleotide sequence ID" value="NZ_CP101527.1"/>
</dbReference>
<evidence type="ECO:0000256" key="9">
    <source>
        <dbReference type="ARBA" id="ARBA00022763"/>
    </source>
</evidence>
<evidence type="ECO:0000256" key="11">
    <source>
        <dbReference type="ARBA" id="ARBA00022932"/>
    </source>
</evidence>
<keyword evidence="12 15" id="KW-0238">DNA-binding</keyword>
<name>A0A9E8HGA1_9ALTE</name>
<dbReference type="GO" id="GO:0006281">
    <property type="term" value="P:DNA repair"/>
    <property type="evidence" value="ECO:0007669"/>
    <property type="project" value="UniProtKB-UniRule"/>
</dbReference>
<evidence type="ECO:0000256" key="12">
    <source>
        <dbReference type="ARBA" id="ARBA00023125"/>
    </source>
</evidence>
<dbReference type="Gene3D" id="3.30.1490.100">
    <property type="entry name" value="DNA polymerase, Y-family, little finger domain"/>
    <property type="match status" value="1"/>
</dbReference>
<keyword evidence="9 15" id="KW-0227">DNA damage</keyword>
<reference evidence="17" key="1">
    <citation type="submission" date="2022-07" db="EMBL/GenBank/DDBJ databases">
        <title>Alkalimarinus sp. nov., isolated from gut of a Alitta virens.</title>
        <authorList>
            <person name="Yang A.I."/>
            <person name="Shin N.-R."/>
        </authorList>
    </citation>
    <scope>NUCLEOTIDE SEQUENCE</scope>
    <source>
        <strain evidence="17">FA028</strain>
    </source>
</reference>
<dbReference type="AlphaFoldDB" id="A0A9E8HGA1"/>
<evidence type="ECO:0000256" key="15">
    <source>
        <dbReference type="HAMAP-Rule" id="MF_01113"/>
    </source>
</evidence>
<evidence type="ECO:0000313" key="17">
    <source>
        <dbReference type="EMBL" id="UZW74115.1"/>
    </source>
</evidence>
<sequence length="356" mass="39538">MRKIIHCDCDCFYAAVEVRDNPQLRGLPVAVGGSPNSRGVIATCSYEARAYGVRSAMSSAKALQLCPELVFLKSDMAKYRDASRAMHEIFKQYSDCIEPLSLDEAYLDVTDISKCSGSATLMAKEIRARVNQQLGITISAGVAPNKFLAKVASDWNKPDGLFVIRPEEVANFVIGLDVSKINGVGRVTKSKLNQMGINTCGDLQKLSETELVRSFGQYGKRLFSVARGIDNRPVQVDRVRKSVSVERTYSNDLKSLAAVIECLPALLQELRGRCKQKLREGKTVIKRFVKVKFFDFTQTTLEHKLDSTCEEWDSDDIYGELLKAAWARQGKSVRLLGVGVRLGENDPVESRQLSLL</sequence>
<keyword evidence="8 15" id="KW-0479">Metal-binding</keyword>
<comment type="subunit">
    <text evidence="15">Monomer.</text>
</comment>
<evidence type="ECO:0000256" key="8">
    <source>
        <dbReference type="ARBA" id="ARBA00022723"/>
    </source>
</evidence>
<keyword evidence="11 15" id="KW-0239">DNA-directed DNA polymerase</keyword>
<dbReference type="Pfam" id="PF21999">
    <property type="entry name" value="IMS_HHH_1"/>
    <property type="match status" value="1"/>
</dbReference>
<keyword evidence="3 15" id="KW-0515">Mutator protein</keyword>
<dbReference type="KEGG" id="asem:NNL22_13930"/>
<dbReference type="Gene3D" id="3.40.1170.60">
    <property type="match status" value="1"/>
</dbReference>
<evidence type="ECO:0000256" key="13">
    <source>
        <dbReference type="ARBA" id="ARBA00023204"/>
    </source>
</evidence>
<proteinExistence type="inferred from homology"/>
<dbReference type="InterPro" id="IPR036775">
    <property type="entry name" value="DNA_pol_Y-fam_lit_finger_sf"/>
</dbReference>
<keyword evidence="5 15" id="KW-0808">Transferase</keyword>
<dbReference type="Gene3D" id="3.30.70.270">
    <property type="match status" value="1"/>
</dbReference>
<accession>A0A9E8HGA1</accession>
<comment type="cofactor">
    <cofactor evidence="15">
        <name>Mg(2+)</name>
        <dbReference type="ChEBI" id="CHEBI:18420"/>
    </cofactor>
    <text evidence="15">Binds 2 magnesium ions per subunit.</text>
</comment>
<dbReference type="GO" id="GO:0042276">
    <property type="term" value="P:error-prone translesion synthesis"/>
    <property type="evidence" value="ECO:0007669"/>
    <property type="project" value="TreeGrafter"/>
</dbReference>
<dbReference type="GO" id="GO:0000287">
    <property type="term" value="F:magnesium ion binding"/>
    <property type="evidence" value="ECO:0007669"/>
    <property type="project" value="UniProtKB-UniRule"/>
</dbReference>
<keyword evidence="6 15" id="KW-0548">Nucleotidyltransferase</keyword>
<dbReference type="InterPro" id="IPR001126">
    <property type="entry name" value="UmuC"/>
</dbReference>
<feature type="domain" description="UmuC" evidence="16">
    <location>
        <begin position="4"/>
        <end position="185"/>
    </location>
</feature>
<keyword evidence="13 15" id="KW-0234">DNA repair</keyword>
<dbReference type="SUPFAM" id="SSF56672">
    <property type="entry name" value="DNA/RNA polymerases"/>
    <property type="match status" value="1"/>
</dbReference>
<evidence type="ECO:0000256" key="5">
    <source>
        <dbReference type="ARBA" id="ARBA00022679"/>
    </source>
</evidence>
<dbReference type="GO" id="GO:0003684">
    <property type="term" value="F:damaged DNA binding"/>
    <property type="evidence" value="ECO:0007669"/>
    <property type="project" value="InterPro"/>
</dbReference>
<evidence type="ECO:0000256" key="3">
    <source>
        <dbReference type="ARBA" id="ARBA00022457"/>
    </source>
</evidence>
<dbReference type="PANTHER" id="PTHR11076:SF33">
    <property type="entry name" value="DNA POLYMERASE KAPPA"/>
    <property type="match status" value="1"/>
</dbReference>
<comment type="catalytic activity">
    <reaction evidence="14 15">
        <text>DNA(n) + a 2'-deoxyribonucleoside 5'-triphosphate = DNA(n+1) + diphosphate</text>
        <dbReference type="Rhea" id="RHEA:22508"/>
        <dbReference type="Rhea" id="RHEA-COMP:17339"/>
        <dbReference type="Rhea" id="RHEA-COMP:17340"/>
        <dbReference type="ChEBI" id="CHEBI:33019"/>
        <dbReference type="ChEBI" id="CHEBI:61560"/>
        <dbReference type="ChEBI" id="CHEBI:173112"/>
        <dbReference type="EC" id="2.7.7.7"/>
    </reaction>
</comment>
<dbReference type="CDD" id="cd03586">
    <property type="entry name" value="PolY_Pol_IV_kappa"/>
    <property type="match status" value="1"/>
</dbReference>
<comment type="subcellular location">
    <subcellularLocation>
        <location evidence="1 15">Cytoplasm</location>
    </subcellularLocation>
</comment>
<dbReference type="InterPro" id="IPR050116">
    <property type="entry name" value="DNA_polymerase-Y"/>
</dbReference>
<dbReference type="FunFam" id="3.40.1170.60:FF:000001">
    <property type="entry name" value="DNA polymerase IV"/>
    <property type="match status" value="1"/>
</dbReference>
<dbReference type="InterPro" id="IPR017961">
    <property type="entry name" value="DNA_pol_Y-fam_little_finger"/>
</dbReference>
<dbReference type="Pfam" id="PF11799">
    <property type="entry name" value="IMS_C"/>
    <property type="match status" value="1"/>
</dbReference>
<evidence type="ECO:0000259" key="16">
    <source>
        <dbReference type="PROSITE" id="PS50173"/>
    </source>
</evidence>
<comment type="function">
    <text evidence="15">Poorly processive, error-prone DNA polymerase involved in untargeted mutagenesis. Copies undamaged DNA at stalled replication forks, which arise in vivo from mismatched or misaligned primer ends. These misaligned primers can be extended by PolIV. Exhibits no 3'-5' exonuclease (proofreading) activity. May be involved in translesional synthesis, in conjunction with the beta clamp from PolIII.</text>
</comment>
<evidence type="ECO:0000313" key="18">
    <source>
        <dbReference type="Proteomes" id="UP001164472"/>
    </source>
</evidence>
<dbReference type="NCBIfam" id="NF002677">
    <property type="entry name" value="PRK02406.1"/>
    <property type="match status" value="1"/>
</dbReference>
<dbReference type="GO" id="GO:0003887">
    <property type="term" value="F:DNA-directed DNA polymerase activity"/>
    <property type="evidence" value="ECO:0007669"/>
    <property type="project" value="UniProtKB-UniRule"/>
</dbReference>
<evidence type="ECO:0000256" key="2">
    <source>
        <dbReference type="ARBA" id="ARBA00010945"/>
    </source>
</evidence>
<protein>
    <recommendedName>
        <fullName evidence="15">DNA polymerase IV</fullName>
        <shortName evidence="15">Pol IV</shortName>
        <ecNumber evidence="15">2.7.7.7</ecNumber>
    </recommendedName>
</protein>
<feature type="binding site" evidence="15">
    <location>
        <position position="8"/>
    </location>
    <ligand>
        <name>Mg(2+)</name>
        <dbReference type="ChEBI" id="CHEBI:18420"/>
    </ligand>
</feature>
<dbReference type="PANTHER" id="PTHR11076">
    <property type="entry name" value="DNA REPAIR POLYMERASE UMUC / TRANSFERASE FAMILY MEMBER"/>
    <property type="match status" value="1"/>
</dbReference>
<dbReference type="PROSITE" id="PS50173">
    <property type="entry name" value="UMUC"/>
    <property type="match status" value="1"/>
</dbReference>
<keyword evidence="10 15" id="KW-0460">Magnesium</keyword>
<feature type="site" description="Substrate discrimination" evidence="15">
    <location>
        <position position="13"/>
    </location>
</feature>
<keyword evidence="18" id="KW-1185">Reference proteome</keyword>
<gene>
    <name evidence="15 17" type="primary">dinB</name>
    <name evidence="17" type="ORF">NNL22_13930</name>
</gene>
<dbReference type="Pfam" id="PF00817">
    <property type="entry name" value="IMS"/>
    <property type="match status" value="1"/>
</dbReference>
<dbReference type="Gene3D" id="1.10.150.20">
    <property type="entry name" value="5' to 3' exonuclease, C-terminal subdomain"/>
    <property type="match status" value="1"/>
</dbReference>
<dbReference type="InterPro" id="IPR053848">
    <property type="entry name" value="IMS_HHH_1"/>
</dbReference>
<evidence type="ECO:0000256" key="4">
    <source>
        <dbReference type="ARBA" id="ARBA00022490"/>
    </source>
</evidence>
<dbReference type="EC" id="2.7.7.7" evidence="15"/>
<dbReference type="GO" id="GO:0006261">
    <property type="term" value="P:DNA-templated DNA replication"/>
    <property type="evidence" value="ECO:0007669"/>
    <property type="project" value="UniProtKB-UniRule"/>
</dbReference>
<keyword evidence="4 15" id="KW-0963">Cytoplasm</keyword>
<dbReference type="GO" id="GO:0005829">
    <property type="term" value="C:cytosol"/>
    <property type="evidence" value="ECO:0007669"/>
    <property type="project" value="TreeGrafter"/>
</dbReference>
<comment type="similarity">
    <text evidence="2 15">Belongs to the DNA polymerase type-Y family.</text>
</comment>
<evidence type="ECO:0000256" key="7">
    <source>
        <dbReference type="ARBA" id="ARBA00022705"/>
    </source>
</evidence>
<feature type="active site" evidence="15">
    <location>
        <position position="104"/>
    </location>
</feature>
<organism evidence="17 18">
    <name type="scientific">Alkalimarinus sediminis</name>
    <dbReference type="NCBI Taxonomy" id="1632866"/>
    <lineage>
        <taxon>Bacteria</taxon>
        <taxon>Pseudomonadati</taxon>
        <taxon>Pseudomonadota</taxon>
        <taxon>Gammaproteobacteria</taxon>
        <taxon>Alteromonadales</taxon>
        <taxon>Alteromonadaceae</taxon>
        <taxon>Alkalimarinus</taxon>
    </lineage>
</organism>
<evidence type="ECO:0000256" key="6">
    <source>
        <dbReference type="ARBA" id="ARBA00022695"/>
    </source>
</evidence>
<evidence type="ECO:0000256" key="10">
    <source>
        <dbReference type="ARBA" id="ARBA00022842"/>
    </source>
</evidence>
<dbReference type="SUPFAM" id="SSF100879">
    <property type="entry name" value="Lesion bypass DNA polymerase (Y-family), little finger domain"/>
    <property type="match status" value="1"/>
</dbReference>
<evidence type="ECO:0000256" key="1">
    <source>
        <dbReference type="ARBA" id="ARBA00004496"/>
    </source>
</evidence>